<evidence type="ECO:0000313" key="2">
    <source>
        <dbReference type="Proteomes" id="UP000222542"/>
    </source>
</evidence>
<reference evidence="1 2" key="2">
    <citation type="journal article" date="2017" name="Genome Biol.">
        <title>New reference genome sequences of hot pepper reveal the massive evolution of plant disease-resistance genes by retroduplication.</title>
        <authorList>
            <person name="Kim S."/>
            <person name="Park J."/>
            <person name="Yeom S.I."/>
            <person name="Kim Y.M."/>
            <person name="Seo E."/>
            <person name="Kim K.T."/>
            <person name="Kim M.S."/>
            <person name="Lee J.M."/>
            <person name="Cheong K."/>
            <person name="Shin H.S."/>
            <person name="Kim S.B."/>
            <person name="Han K."/>
            <person name="Lee J."/>
            <person name="Park M."/>
            <person name="Lee H.A."/>
            <person name="Lee H.Y."/>
            <person name="Lee Y."/>
            <person name="Oh S."/>
            <person name="Lee J.H."/>
            <person name="Choi E."/>
            <person name="Choi E."/>
            <person name="Lee S.E."/>
            <person name="Jeon J."/>
            <person name="Kim H."/>
            <person name="Choi G."/>
            <person name="Song H."/>
            <person name="Lee J."/>
            <person name="Lee S.C."/>
            <person name="Kwon J.K."/>
            <person name="Lee H.Y."/>
            <person name="Koo N."/>
            <person name="Hong Y."/>
            <person name="Kim R.W."/>
            <person name="Kang W.H."/>
            <person name="Huh J.H."/>
            <person name="Kang B.C."/>
            <person name="Yang T.J."/>
            <person name="Lee Y.H."/>
            <person name="Bennetzen J.L."/>
            <person name="Choi D."/>
        </authorList>
    </citation>
    <scope>NUCLEOTIDE SEQUENCE [LARGE SCALE GENOMIC DNA]</scope>
    <source>
        <strain evidence="2">cv. CM334</strain>
    </source>
</reference>
<accession>A0A2G2ZIR4</accession>
<sequence>MVTSKRPQSALWASIHNGRLVAGFGVVVQTMISPAIYGSIDCSTIGLMYAVSCCAQGFTQCAHPKDVTAADFPEISNKQQQQISTYADGGTDDDMIVASCASSSWFSNNNEQNVEHREIRIFNVDFRALSQESDVQVDTSRVVDNLETATNFQMPTSRPLSENHVLNQSQMNHYLDLFPLLDVSSETSMRPIKPILVYHPSSIFLLFPIQMDLFSSCPRFVHSDGLVLFRPSFS</sequence>
<organism evidence="1 2">
    <name type="scientific">Capsicum annuum</name>
    <name type="common">Capsicum pepper</name>
    <dbReference type="NCBI Taxonomy" id="4072"/>
    <lineage>
        <taxon>Eukaryota</taxon>
        <taxon>Viridiplantae</taxon>
        <taxon>Streptophyta</taxon>
        <taxon>Embryophyta</taxon>
        <taxon>Tracheophyta</taxon>
        <taxon>Spermatophyta</taxon>
        <taxon>Magnoliopsida</taxon>
        <taxon>eudicotyledons</taxon>
        <taxon>Gunneridae</taxon>
        <taxon>Pentapetalae</taxon>
        <taxon>asterids</taxon>
        <taxon>lamiids</taxon>
        <taxon>Solanales</taxon>
        <taxon>Solanaceae</taxon>
        <taxon>Solanoideae</taxon>
        <taxon>Capsiceae</taxon>
        <taxon>Capsicum</taxon>
    </lineage>
</organism>
<name>A0A2G2ZIR4_CAPAN</name>
<dbReference type="EMBL" id="AYRZ02000005">
    <property type="protein sequence ID" value="PHT81897.1"/>
    <property type="molecule type" value="Genomic_DNA"/>
</dbReference>
<dbReference type="Proteomes" id="UP000222542">
    <property type="component" value="Unassembled WGS sequence"/>
</dbReference>
<proteinExistence type="predicted"/>
<evidence type="ECO:0000313" key="1">
    <source>
        <dbReference type="EMBL" id="PHT81897.1"/>
    </source>
</evidence>
<keyword evidence="2" id="KW-1185">Reference proteome</keyword>
<protein>
    <submittedName>
        <fullName evidence="1">Uncharacterized protein</fullName>
    </submittedName>
</protein>
<dbReference type="Gramene" id="PHT81897">
    <property type="protein sequence ID" value="PHT81897"/>
    <property type="gene ID" value="T459_14912"/>
</dbReference>
<dbReference type="AlphaFoldDB" id="A0A2G2ZIR4"/>
<gene>
    <name evidence="1" type="ORF">T459_14912</name>
</gene>
<comment type="caution">
    <text evidence="1">The sequence shown here is derived from an EMBL/GenBank/DDBJ whole genome shotgun (WGS) entry which is preliminary data.</text>
</comment>
<reference evidence="1 2" key="1">
    <citation type="journal article" date="2014" name="Nat. Genet.">
        <title>Genome sequence of the hot pepper provides insights into the evolution of pungency in Capsicum species.</title>
        <authorList>
            <person name="Kim S."/>
            <person name="Park M."/>
            <person name="Yeom S.I."/>
            <person name="Kim Y.M."/>
            <person name="Lee J.M."/>
            <person name="Lee H.A."/>
            <person name="Seo E."/>
            <person name="Choi J."/>
            <person name="Cheong K."/>
            <person name="Kim K.T."/>
            <person name="Jung K."/>
            <person name="Lee G.W."/>
            <person name="Oh S.K."/>
            <person name="Bae C."/>
            <person name="Kim S.B."/>
            <person name="Lee H.Y."/>
            <person name="Kim S.Y."/>
            <person name="Kim M.S."/>
            <person name="Kang B.C."/>
            <person name="Jo Y.D."/>
            <person name="Yang H.B."/>
            <person name="Jeong H.J."/>
            <person name="Kang W.H."/>
            <person name="Kwon J.K."/>
            <person name="Shin C."/>
            <person name="Lim J.Y."/>
            <person name="Park J.H."/>
            <person name="Huh J.H."/>
            <person name="Kim J.S."/>
            <person name="Kim B.D."/>
            <person name="Cohen O."/>
            <person name="Paran I."/>
            <person name="Suh M.C."/>
            <person name="Lee S.B."/>
            <person name="Kim Y.K."/>
            <person name="Shin Y."/>
            <person name="Noh S.J."/>
            <person name="Park J."/>
            <person name="Seo Y.S."/>
            <person name="Kwon S.Y."/>
            <person name="Kim H.A."/>
            <person name="Park J.M."/>
            <person name="Kim H.J."/>
            <person name="Choi S.B."/>
            <person name="Bosland P.W."/>
            <person name="Reeves G."/>
            <person name="Jo S.H."/>
            <person name="Lee B.W."/>
            <person name="Cho H.T."/>
            <person name="Choi H.S."/>
            <person name="Lee M.S."/>
            <person name="Yu Y."/>
            <person name="Do Choi Y."/>
            <person name="Park B.S."/>
            <person name="van Deynze A."/>
            <person name="Ashrafi H."/>
            <person name="Hill T."/>
            <person name="Kim W.T."/>
            <person name="Pai H.S."/>
            <person name="Ahn H.K."/>
            <person name="Yeam I."/>
            <person name="Giovannoni J.J."/>
            <person name="Rose J.K."/>
            <person name="Sorensen I."/>
            <person name="Lee S.J."/>
            <person name="Kim R.W."/>
            <person name="Choi I.Y."/>
            <person name="Choi B.S."/>
            <person name="Lim J.S."/>
            <person name="Lee Y.H."/>
            <person name="Choi D."/>
        </authorList>
    </citation>
    <scope>NUCLEOTIDE SEQUENCE [LARGE SCALE GENOMIC DNA]</scope>
    <source>
        <strain evidence="2">cv. CM334</strain>
    </source>
</reference>